<evidence type="ECO:0000256" key="1">
    <source>
        <dbReference type="ARBA" id="ARBA00022630"/>
    </source>
</evidence>
<dbReference type="InterPro" id="IPR011251">
    <property type="entry name" value="Luciferase-like_dom"/>
</dbReference>
<reference evidence="6 7" key="1">
    <citation type="submission" date="2023-06" db="EMBL/GenBank/DDBJ databases">
        <authorList>
            <person name="Oyuntsetseg B."/>
            <person name="Kim S.B."/>
        </authorList>
    </citation>
    <scope>NUCLEOTIDE SEQUENCE [LARGE SCALE GENOMIC DNA]</scope>
    <source>
        <strain evidence="6 7">4-36</strain>
    </source>
</reference>
<dbReference type="KEGG" id="amog:QRX60_08175"/>
<dbReference type="InterPro" id="IPR036661">
    <property type="entry name" value="Luciferase-like_sf"/>
</dbReference>
<evidence type="ECO:0000256" key="3">
    <source>
        <dbReference type="ARBA" id="ARBA00023002"/>
    </source>
</evidence>
<dbReference type="RefSeq" id="WP_286000164.1">
    <property type="nucleotide sequence ID" value="NZ_CP127295.1"/>
</dbReference>
<protein>
    <submittedName>
        <fullName evidence="6">TIGR03619 family F420-dependent LLM class oxidoreductase</fullName>
        <ecNumber evidence="6">1.-.-.-</ecNumber>
    </submittedName>
</protein>
<dbReference type="Gene3D" id="3.20.20.30">
    <property type="entry name" value="Luciferase-like domain"/>
    <property type="match status" value="1"/>
</dbReference>
<dbReference type="PANTHER" id="PTHR42847">
    <property type="entry name" value="ALKANESULFONATE MONOOXYGENASE"/>
    <property type="match status" value="1"/>
</dbReference>
<dbReference type="Proteomes" id="UP001239397">
    <property type="component" value="Chromosome"/>
</dbReference>
<dbReference type="NCBIfam" id="TIGR03619">
    <property type="entry name" value="F420_Rv2161c"/>
    <property type="match status" value="1"/>
</dbReference>
<evidence type="ECO:0000313" key="6">
    <source>
        <dbReference type="EMBL" id="WIY03816.1"/>
    </source>
</evidence>
<keyword evidence="2" id="KW-0288">FMN</keyword>
<dbReference type="EC" id="1.-.-.-" evidence="6"/>
<feature type="domain" description="Luciferase-like" evidence="5">
    <location>
        <begin position="29"/>
        <end position="261"/>
    </location>
</feature>
<keyword evidence="1" id="KW-0285">Flavoprotein</keyword>
<dbReference type="Pfam" id="PF00296">
    <property type="entry name" value="Bac_luciferase"/>
    <property type="match status" value="1"/>
</dbReference>
<evidence type="ECO:0000256" key="4">
    <source>
        <dbReference type="ARBA" id="ARBA00023033"/>
    </source>
</evidence>
<dbReference type="AlphaFoldDB" id="A0A9Y2JUC0"/>
<dbReference type="EMBL" id="CP127295">
    <property type="protein sequence ID" value="WIY03816.1"/>
    <property type="molecule type" value="Genomic_DNA"/>
</dbReference>
<evidence type="ECO:0000256" key="2">
    <source>
        <dbReference type="ARBA" id="ARBA00022643"/>
    </source>
</evidence>
<keyword evidence="4" id="KW-0503">Monooxygenase</keyword>
<dbReference type="GO" id="GO:0046306">
    <property type="term" value="P:alkanesulfonate catabolic process"/>
    <property type="evidence" value="ECO:0007669"/>
    <property type="project" value="TreeGrafter"/>
</dbReference>
<keyword evidence="3 6" id="KW-0560">Oxidoreductase</keyword>
<keyword evidence="7" id="KW-1185">Reference proteome</keyword>
<name>A0A9Y2JUC0_9PSEU</name>
<evidence type="ECO:0000313" key="7">
    <source>
        <dbReference type="Proteomes" id="UP001239397"/>
    </source>
</evidence>
<dbReference type="GO" id="GO:0008726">
    <property type="term" value="F:alkanesulfonate monooxygenase activity"/>
    <property type="evidence" value="ECO:0007669"/>
    <property type="project" value="TreeGrafter"/>
</dbReference>
<accession>A0A9Y2JUC0</accession>
<sequence length="314" mass="33312">MTSNPGPATSVRRGPVSGTRLGLALPQYGALADPAAVARFATAAEDLGFGSLWVGDRILTPLEPSDLYPGGGTPEHPYPNEFETFADPFTTLATAAAVTRTVRLGMSALTGPVYSPVLLARALTSLDLASGGRLDVGLGLGWLREEYFATGVPWAGRGKRLDAVLDALEALWTGDPVEHEGPQWRIAPSTVGLRPAQDPRPPVLLGGFSPPALARVGRRADGWLAGWMPKQYLTGLWSVALEAAEKAGRDPGTLRRVLRINPRAGTGVETVADVPPCLDVARELGITEVLVDLHYVAKDVDHALELAAEFVHPR</sequence>
<evidence type="ECO:0000259" key="5">
    <source>
        <dbReference type="Pfam" id="PF00296"/>
    </source>
</evidence>
<dbReference type="SUPFAM" id="SSF51679">
    <property type="entry name" value="Bacterial luciferase-like"/>
    <property type="match status" value="1"/>
</dbReference>
<dbReference type="PANTHER" id="PTHR42847:SF4">
    <property type="entry name" value="ALKANESULFONATE MONOOXYGENASE-RELATED"/>
    <property type="match status" value="1"/>
</dbReference>
<proteinExistence type="predicted"/>
<dbReference type="InterPro" id="IPR019921">
    <property type="entry name" value="Lucif-like_OxRdtase_Rv2161c"/>
</dbReference>
<gene>
    <name evidence="6" type="ORF">QRX60_08175</name>
</gene>
<dbReference type="InterPro" id="IPR050172">
    <property type="entry name" value="SsuD_RutA_monooxygenase"/>
</dbReference>
<organism evidence="6 7">
    <name type="scientific">Amycolatopsis mongoliensis</name>
    <dbReference type="NCBI Taxonomy" id="715475"/>
    <lineage>
        <taxon>Bacteria</taxon>
        <taxon>Bacillati</taxon>
        <taxon>Actinomycetota</taxon>
        <taxon>Actinomycetes</taxon>
        <taxon>Pseudonocardiales</taxon>
        <taxon>Pseudonocardiaceae</taxon>
        <taxon>Amycolatopsis</taxon>
    </lineage>
</organism>